<evidence type="ECO:0000256" key="1">
    <source>
        <dbReference type="ARBA" id="ARBA00004496"/>
    </source>
</evidence>
<dbReference type="InterPro" id="IPR002545">
    <property type="entry name" value="CheW-lke_dom"/>
</dbReference>
<accession>A0A1G6BAM9</accession>
<evidence type="ECO:0000259" key="5">
    <source>
        <dbReference type="PROSITE" id="PS50851"/>
    </source>
</evidence>
<evidence type="ECO:0000256" key="2">
    <source>
        <dbReference type="ARBA" id="ARBA00021483"/>
    </source>
</evidence>
<dbReference type="GO" id="GO:0005829">
    <property type="term" value="C:cytosol"/>
    <property type="evidence" value="ECO:0007669"/>
    <property type="project" value="TreeGrafter"/>
</dbReference>
<dbReference type="Pfam" id="PF01584">
    <property type="entry name" value="CheW"/>
    <property type="match status" value="1"/>
</dbReference>
<proteinExistence type="predicted"/>
<dbReference type="SUPFAM" id="SSF50341">
    <property type="entry name" value="CheW-like"/>
    <property type="match status" value="1"/>
</dbReference>
<dbReference type="AlphaFoldDB" id="A0A1G6BAM9"/>
<dbReference type="SMART" id="SM00260">
    <property type="entry name" value="CheW"/>
    <property type="match status" value="1"/>
</dbReference>
<dbReference type="PANTHER" id="PTHR22617:SF23">
    <property type="entry name" value="CHEMOTAXIS PROTEIN CHEW"/>
    <property type="match status" value="1"/>
</dbReference>
<sequence length="160" mass="17832">MQEQYTRQDKDSALLQLVTFNIGDEEFGVEILKVQEIIRMMGITRVPKAPDFVEGVINLRGKVIPIIDLRKRFGMATQEHDKHTRIIVIEISKVIVGFVVDSVSEVLRIPANTVEPPPPIISGIESEYISGVGKLADRLLILLDLDRLLSKGEQSMLAGV</sequence>
<reference evidence="6 7" key="1">
    <citation type="submission" date="2016-10" db="EMBL/GenBank/DDBJ databases">
        <authorList>
            <person name="de Groot N.N."/>
        </authorList>
    </citation>
    <scope>NUCLEOTIDE SEQUENCE [LARGE SCALE GENOMIC DNA]</scope>
    <source>
        <strain evidence="6 7">ASO4-2</strain>
    </source>
</reference>
<dbReference type="RefSeq" id="WP_092117886.1">
    <property type="nucleotide sequence ID" value="NZ_FMXO01000004.1"/>
</dbReference>
<dbReference type="EMBL" id="FMXO01000004">
    <property type="protein sequence ID" value="SDB17656.1"/>
    <property type="molecule type" value="Genomic_DNA"/>
</dbReference>
<dbReference type="PANTHER" id="PTHR22617">
    <property type="entry name" value="CHEMOTAXIS SENSOR HISTIDINE KINASE-RELATED"/>
    <property type="match status" value="1"/>
</dbReference>
<evidence type="ECO:0000313" key="6">
    <source>
        <dbReference type="EMBL" id="SDB17656.1"/>
    </source>
</evidence>
<feature type="domain" description="CheW-like" evidence="5">
    <location>
        <begin position="14"/>
        <end position="154"/>
    </location>
</feature>
<name>A0A1G6BAM9_9BACT</name>
<evidence type="ECO:0000256" key="3">
    <source>
        <dbReference type="ARBA" id="ARBA00022490"/>
    </source>
</evidence>
<comment type="subcellular location">
    <subcellularLocation>
        <location evidence="1">Cytoplasm</location>
    </subcellularLocation>
</comment>
<dbReference type="Proteomes" id="UP000198771">
    <property type="component" value="Unassembled WGS sequence"/>
</dbReference>
<keyword evidence="4" id="KW-0145">Chemotaxis</keyword>
<dbReference type="STRING" id="617002.SAMN05660653_00845"/>
<keyword evidence="3" id="KW-0963">Cytoplasm</keyword>
<evidence type="ECO:0000313" key="7">
    <source>
        <dbReference type="Proteomes" id="UP000198771"/>
    </source>
</evidence>
<gene>
    <name evidence="6" type="ORF">SAMN05660653_00845</name>
</gene>
<dbReference type="FunFam" id="2.40.50.180:FF:000002">
    <property type="entry name" value="Chemotaxis protein CheW"/>
    <property type="match status" value="1"/>
</dbReference>
<keyword evidence="7" id="KW-1185">Reference proteome</keyword>
<dbReference type="InterPro" id="IPR039315">
    <property type="entry name" value="CheW"/>
</dbReference>
<organism evidence="6 7">
    <name type="scientific">Desulfonatronum thiosulfatophilum</name>
    <dbReference type="NCBI Taxonomy" id="617002"/>
    <lineage>
        <taxon>Bacteria</taxon>
        <taxon>Pseudomonadati</taxon>
        <taxon>Thermodesulfobacteriota</taxon>
        <taxon>Desulfovibrionia</taxon>
        <taxon>Desulfovibrionales</taxon>
        <taxon>Desulfonatronaceae</taxon>
        <taxon>Desulfonatronum</taxon>
    </lineage>
</organism>
<protein>
    <recommendedName>
        <fullName evidence="2">Chemotaxis protein CheW</fullName>
    </recommendedName>
</protein>
<dbReference type="OrthoDB" id="9790406at2"/>
<dbReference type="Gene3D" id="2.40.50.180">
    <property type="entry name" value="CheA-289, Domain 4"/>
    <property type="match status" value="1"/>
</dbReference>
<evidence type="ECO:0000256" key="4">
    <source>
        <dbReference type="ARBA" id="ARBA00022500"/>
    </source>
</evidence>
<dbReference type="CDD" id="cd00732">
    <property type="entry name" value="CheW"/>
    <property type="match status" value="1"/>
</dbReference>
<dbReference type="GO" id="GO:0006935">
    <property type="term" value="P:chemotaxis"/>
    <property type="evidence" value="ECO:0007669"/>
    <property type="project" value="UniProtKB-KW"/>
</dbReference>
<dbReference type="GO" id="GO:0007165">
    <property type="term" value="P:signal transduction"/>
    <property type="evidence" value="ECO:0007669"/>
    <property type="project" value="InterPro"/>
</dbReference>
<dbReference type="PROSITE" id="PS50851">
    <property type="entry name" value="CHEW"/>
    <property type="match status" value="1"/>
</dbReference>
<dbReference type="Gene3D" id="2.30.30.40">
    <property type="entry name" value="SH3 Domains"/>
    <property type="match status" value="1"/>
</dbReference>
<dbReference type="InterPro" id="IPR036061">
    <property type="entry name" value="CheW-like_dom_sf"/>
</dbReference>